<evidence type="ECO:0000313" key="3">
    <source>
        <dbReference type="EMBL" id="ACB54394.1"/>
    </source>
</evidence>
<gene>
    <name evidence="3" type="ordered locus">cce_5048</name>
</gene>
<reference evidence="3 4" key="1">
    <citation type="journal article" date="2008" name="Proc. Natl. Acad. Sci. U.S.A.">
        <title>The genome of Cyanothece 51142, a unicellular diazotrophic cyanobacterium important in the marine nitrogen cycle.</title>
        <authorList>
            <person name="Welsh E.A."/>
            <person name="Liberton M."/>
            <person name="Stoeckel J."/>
            <person name="Loh T."/>
            <person name="Elvitigala T."/>
            <person name="Wang C."/>
            <person name="Wollam A."/>
            <person name="Fulton R.S."/>
            <person name="Clifton S.W."/>
            <person name="Jacobs J.M."/>
            <person name="Aurora R."/>
            <person name="Ghosh B.K."/>
            <person name="Sherman L.A."/>
            <person name="Smith R.D."/>
            <person name="Wilson R.K."/>
            <person name="Pakrasi H.B."/>
        </authorList>
    </citation>
    <scope>NUCLEOTIDE SEQUENCE [LARGE SCALE GENOMIC DNA]</scope>
    <source>
        <strain evidence="4">ATCC 51142 / BH68</strain>
    </source>
</reference>
<evidence type="ECO:0000313" key="4">
    <source>
        <dbReference type="Proteomes" id="UP000001203"/>
    </source>
</evidence>
<evidence type="ECO:0000256" key="1">
    <source>
        <dbReference type="SAM" id="Coils"/>
    </source>
</evidence>
<dbReference type="KEGG" id="cyt:cce_5048"/>
<feature type="region of interest" description="Disordered" evidence="2">
    <location>
        <begin position="288"/>
        <end position="321"/>
    </location>
</feature>
<dbReference type="HOGENOM" id="CLU_666853_0_0_3"/>
<dbReference type="AlphaFoldDB" id="B1X2N3"/>
<dbReference type="Proteomes" id="UP000001203">
    <property type="component" value="Chromosome linear"/>
</dbReference>
<protein>
    <submittedName>
        <fullName evidence="3">Uncharacterized protein</fullName>
    </submittedName>
</protein>
<name>B1X2N3_CROS5</name>
<feature type="compositionally biased region" description="Basic residues" evidence="2">
    <location>
        <begin position="392"/>
        <end position="402"/>
    </location>
</feature>
<dbReference type="STRING" id="43989.cce_5048"/>
<evidence type="ECO:0000256" key="2">
    <source>
        <dbReference type="SAM" id="MobiDB-lite"/>
    </source>
</evidence>
<feature type="compositionally biased region" description="Polar residues" evidence="2">
    <location>
        <begin position="373"/>
        <end position="382"/>
    </location>
</feature>
<proteinExistence type="predicted"/>
<feature type="region of interest" description="Disordered" evidence="2">
    <location>
        <begin position="373"/>
        <end position="412"/>
    </location>
</feature>
<dbReference type="EMBL" id="CP000807">
    <property type="protein sequence ID" value="ACB54394.1"/>
    <property type="molecule type" value="Genomic_DNA"/>
</dbReference>
<organism evidence="3 4">
    <name type="scientific">Crocosphaera subtropica (strain ATCC 51142 / BH68)</name>
    <name type="common">Cyanothece sp. (strain ATCC 51142)</name>
    <dbReference type="NCBI Taxonomy" id="43989"/>
    <lineage>
        <taxon>Bacteria</taxon>
        <taxon>Bacillati</taxon>
        <taxon>Cyanobacteriota</taxon>
        <taxon>Cyanophyceae</taxon>
        <taxon>Oscillatoriophycideae</taxon>
        <taxon>Chroococcales</taxon>
        <taxon>Aphanothecaceae</taxon>
        <taxon>Crocosphaera</taxon>
        <taxon>Crocosphaera subtropica</taxon>
    </lineage>
</organism>
<feature type="compositionally biased region" description="Basic and acidic residues" evidence="2">
    <location>
        <begin position="298"/>
        <end position="321"/>
    </location>
</feature>
<feature type="coiled-coil region" evidence="1">
    <location>
        <begin position="230"/>
        <end position="264"/>
    </location>
</feature>
<feature type="compositionally biased region" description="Low complexity" evidence="2">
    <location>
        <begin position="288"/>
        <end position="297"/>
    </location>
</feature>
<sequence length="412" mass="47767">MTKCKEIHKNIPISPVFNMVATVSSPTTSAFPKFTPPTAIVERSLWDIVSQAAAFSQQKEMLTKEQWHDLTLQYKRTFVNNMLKLWRWWQDLSQELRDRLLSIPCKYVPFNGIMQVVKIPTNCLETFLRTCEERMTEYLDPNSWSKLAQMFIPKPKKRRLSLGEVATEEHWVLVAKKFQLDRDALTRLKGLVSEQPTTDEIIQVCSQEGFDISKLLSKKDREDWKSQVSQQELKQENARISQNYQLLQEENSSLLEANYRLEQQVKVLQKRLNTTNLDIAVVKTDVKQQSFSNNSNKQESKEVKKVSEPSLVEEQKDNISTDIATQHKEQSRELIEYDDESQVNNDEILVTDEKRETQYNGEIAIPIKSSTLTSVEQPTVSNHHPIDLVNKNSKKSSQRTKNKGFGQYTKPK</sequence>
<keyword evidence="4" id="KW-1185">Reference proteome</keyword>
<accession>B1X2N3</accession>
<keyword evidence="1" id="KW-0175">Coiled coil</keyword>